<dbReference type="GO" id="GO:0008270">
    <property type="term" value="F:zinc ion binding"/>
    <property type="evidence" value="ECO:0007669"/>
    <property type="project" value="UniProtKB-KW"/>
</dbReference>
<dbReference type="SMART" id="SM00184">
    <property type="entry name" value="RING"/>
    <property type="match status" value="1"/>
</dbReference>
<accession>L1IJX1</accession>
<organism evidence="4">
    <name type="scientific">Guillardia theta (strain CCMP2712)</name>
    <name type="common">Cryptophyte</name>
    <dbReference type="NCBI Taxonomy" id="905079"/>
    <lineage>
        <taxon>Eukaryota</taxon>
        <taxon>Cryptophyceae</taxon>
        <taxon>Pyrenomonadales</taxon>
        <taxon>Geminigeraceae</taxon>
        <taxon>Guillardia</taxon>
    </lineage>
</organism>
<reference evidence="5" key="3">
    <citation type="submission" date="2015-06" db="UniProtKB">
        <authorList>
            <consortium name="EnsemblProtists"/>
        </authorList>
    </citation>
    <scope>IDENTIFICATION</scope>
</reference>
<dbReference type="RefSeq" id="XP_005823377.1">
    <property type="nucleotide sequence ID" value="XM_005823320.1"/>
</dbReference>
<keyword evidence="1" id="KW-0479">Metal-binding</keyword>
<feature type="transmembrane region" description="Helical" evidence="2">
    <location>
        <begin position="162"/>
        <end position="180"/>
    </location>
</feature>
<dbReference type="Gene3D" id="3.30.40.10">
    <property type="entry name" value="Zinc/RING finger domain, C3HC4 (zinc finger)"/>
    <property type="match status" value="1"/>
</dbReference>
<feature type="transmembrane region" description="Helical" evidence="2">
    <location>
        <begin position="98"/>
        <end position="120"/>
    </location>
</feature>
<dbReference type="Proteomes" id="UP000011087">
    <property type="component" value="Unassembled WGS sequence"/>
</dbReference>
<dbReference type="InterPro" id="IPR013083">
    <property type="entry name" value="Znf_RING/FYVE/PHD"/>
</dbReference>
<feature type="domain" description="RING-type" evidence="3">
    <location>
        <begin position="318"/>
        <end position="364"/>
    </location>
</feature>
<dbReference type="OrthoDB" id="8062037at2759"/>
<feature type="transmembrane region" description="Helical" evidence="2">
    <location>
        <begin position="192"/>
        <end position="218"/>
    </location>
</feature>
<dbReference type="KEGG" id="gtt:GUITHDRAFT_145766"/>
<keyword evidence="1" id="KW-0862">Zinc</keyword>
<dbReference type="PANTHER" id="PTHR45676:SF159">
    <property type="entry name" value="RING-H2 FINGER PROTEIN ATL51"/>
    <property type="match status" value="1"/>
</dbReference>
<evidence type="ECO:0000313" key="6">
    <source>
        <dbReference type="Proteomes" id="UP000011087"/>
    </source>
</evidence>
<proteinExistence type="predicted"/>
<dbReference type="GO" id="GO:0016567">
    <property type="term" value="P:protein ubiquitination"/>
    <property type="evidence" value="ECO:0007669"/>
    <property type="project" value="UniProtKB-UniPathway"/>
</dbReference>
<dbReference type="EMBL" id="JH993074">
    <property type="protein sequence ID" value="EKX36397.1"/>
    <property type="molecule type" value="Genomic_DNA"/>
</dbReference>
<keyword evidence="1" id="KW-0863">Zinc-finger</keyword>
<dbReference type="AlphaFoldDB" id="L1IJX1"/>
<dbReference type="InterPro" id="IPR001841">
    <property type="entry name" value="Znf_RING"/>
</dbReference>
<dbReference type="PANTHER" id="PTHR45676">
    <property type="entry name" value="RING-H2 FINGER PROTEIN ATL51-RELATED"/>
    <property type="match status" value="1"/>
</dbReference>
<dbReference type="UniPathway" id="UPA00143"/>
<dbReference type="PaxDb" id="55529-EKX36397"/>
<keyword evidence="2" id="KW-1133">Transmembrane helix</keyword>
<evidence type="ECO:0000259" key="3">
    <source>
        <dbReference type="PROSITE" id="PS50089"/>
    </source>
</evidence>
<keyword evidence="6" id="KW-1185">Reference proteome</keyword>
<dbReference type="Pfam" id="PF13639">
    <property type="entry name" value="zf-RING_2"/>
    <property type="match status" value="1"/>
</dbReference>
<sequence>MALTSMPACCCCQPNLSTSVPLQAMKETVELVELPSTVIKNACSSGQRGSAPAITETSDFDSMMQHCHVQSSSTDDRNSSNEAQGTSLFSRNKVKQKFLLFDFNLVFNTVVVGTNVAYFLCTLTQKVAPTSVGEWVSTLVILNIVFPGMVVTIDSLPGDLGTYLLIVVVESVAWLVLADWRLRGTFQKQSECILVLLLWSICTSYVAWSIPALYMGFVGGKLDATLGVLFAMMVQGSCYYLLELVLVEEHRRLFEGPEGSAGGQSPAEERAVLEQEALDDLTTLIPFTRGRLDHKRIALHAGRQLDESCCRRLRKESCAICASELIEVKKKVLLRRLDWCEHVFHRQCVDEWLLRHNSSCPLCRQRPLEEVT</sequence>
<evidence type="ECO:0000313" key="5">
    <source>
        <dbReference type="EnsemblProtists" id="EKX36397"/>
    </source>
</evidence>
<reference evidence="4 6" key="1">
    <citation type="journal article" date="2012" name="Nature">
        <title>Algal genomes reveal evolutionary mosaicism and the fate of nucleomorphs.</title>
        <authorList>
            <consortium name="DOE Joint Genome Institute"/>
            <person name="Curtis B.A."/>
            <person name="Tanifuji G."/>
            <person name="Burki F."/>
            <person name="Gruber A."/>
            <person name="Irimia M."/>
            <person name="Maruyama S."/>
            <person name="Arias M.C."/>
            <person name="Ball S.G."/>
            <person name="Gile G.H."/>
            <person name="Hirakawa Y."/>
            <person name="Hopkins J.F."/>
            <person name="Kuo A."/>
            <person name="Rensing S.A."/>
            <person name="Schmutz J."/>
            <person name="Symeonidi A."/>
            <person name="Elias M."/>
            <person name="Eveleigh R.J."/>
            <person name="Herman E.K."/>
            <person name="Klute M.J."/>
            <person name="Nakayama T."/>
            <person name="Obornik M."/>
            <person name="Reyes-Prieto A."/>
            <person name="Armbrust E.V."/>
            <person name="Aves S.J."/>
            <person name="Beiko R.G."/>
            <person name="Coutinho P."/>
            <person name="Dacks J.B."/>
            <person name="Durnford D.G."/>
            <person name="Fast N.M."/>
            <person name="Green B.R."/>
            <person name="Grisdale C.J."/>
            <person name="Hempel F."/>
            <person name="Henrissat B."/>
            <person name="Hoppner M.P."/>
            <person name="Ishida K."/>
            <person name="Kim E."/>
            <person name="Koreny L."/>
            <person name="Kroth P.G."/>
            <person name="Liu Y."/>
            <person name="Malik S.B."/>
            <person name="Maier U.G."/>
            <person name="McRose D."/>
            <person name="Mock T."/>
            <person name="Neilson J.A."/>
            <person name="Onodera N.T."/>
            <person name="Poole A.M."/>
            <person name="Pritham E.J."/>
            <person name="Richards T.A."/>
            <person name="Rocap G."/>
            <person name="Roy S.W."/>
            <person name="Sarai C."/>
            <person name="Schaack S."/>
            <person name="Shirato S."/>
            <person name="Slamovits C.H."/>
            <person name="Spencer D.F."/>
            <person name="Suzuki S."/>
            <person name="Worden A.Z."/>
            <person name="Zauner S."/>
            <person name="Barry K."/>
            <person name="Bell C."/>
            <person name="Bharti A.K."/>
            <person name="Crow J.A."/>
            <person name="Grimwood J."/>
            <person name="Kramer R."/>
            <person name="Lindquist E."/>
            <person name="Lucas S."/>
            <person name="Salamov A."/>
            <person name="McFadden G.I."/>
            <person name="Lane C.E."/>
            <person name="Keeling P.J."/>
            <person name="Gray M.W."/>
            <person name="Grigoriev I.V."/>
            <person name="Archibald J.M."/>
        </authorList>
    </citation>
    <scope>NUCLEOTIDE SEQUENCE</scope>
    <source>
        <strain evidence="4 6">CCMP2712</strain>
    </source>
</reference>
<evidence type="ECO:0000256" key="1">
    <source>
        <dbReference type="PROSITE-ProRule" id="PRU00175"/>
    </source>
</evidence>
<dbReference type="STRING" id="905079.L1IJX1"/>
<keyword evidence="2" id="KW-0812">Transmembrane</keyword>
<name>L1IJX1_GUITC</name>
<dbReference type="PROSITE" id="PS50089">
    <property type="entry name" value="ZF_RING_2"/>
    <property type="match status" value="1"/>
</dbReference>
<protein>
    <recommendedName>
        <fullName evidence="3">RING-type domain-containing protein</fullName>
    </recommendedName>
</protein>
<feature type="transmembrane region" description="Helical" evidence="2">
    <location>
        <begin position="224"/>
        <end position="242"/>
    </location>
</feature>
<dbReference type="EnsemblProtists" id="EKX36397">
    <property type="protein sequence ID" value="EKX36397"/>
    <property type="gene ID" value="GUITHDRAFT_145766"/>
</dbReference>
<evidence type="ECO:0000313" key="4">
    <source>
        <dbReference type="EMBL" id="EKX36397.1"/>
    </source>
</evidence>
<dbReference type="GeneID" id="17293132"/>
<dbReference type="SUPFAM" id="SSF57850">
    <property type="entry name" value="RING/U-box"/>
    <property type="match status" value="1"/>
</dbReference>
<gene>
    <name evidence="4" type="ORF">GUITHDRAFT_145766</name>
</gene>
<reference evidence="6" key="2">
    <citation type="submission" date="2012-11" db="EMBL/GenBank/DDBJ databases">
        <authorList>
            <person name="Kuo A."/>
            <person name="Curtis B.A."/>
            <person name="Tanifuji G."/>
            <person name="Burki F."/>
            <person name="Gruber A."/>
            <person name="Irimia M."/>
            <person name="Maruyama S."/>
            <person name="Arias M.C."/>
            <person name="Ball S.G."/>
            <person name="Gile G.H."/>
            <person name="Hirakawa Y."/>
            <person name="Hopkins J.F."/>
            <person name="Rensing S.A."/>
            <person name="Schmutz J."/>
            <person name="Symeonidi A."/>
            <person name="Elias M."/>
            <person name="Eveleigh R.J."/>
            <person name="Herman E.K."/>
            <person name="Klute M.J."/>
            <person name="Nakayama T."/>
            <person name="Obornik M."/>
            <person name="Reyes-Prieto A."/>
            <person name="Armbrust E.V."/>
            <person name="Aves S.J."/>
            <person name="Beiko R.G."/>
            <person name="Coutinho P."/>
            <person name="Dacks J.B."/>
            <person name="Durnford D.G."/>
            <person name="Fast N.M."/>
            <person name="Green B.R."/>
            <person name="Grisdale C."/>
            <person name="Hempe F."/>
            <person name="Henrissat B."/>
            <person name="Hoppner M.P."/>
            <person name="Ishida K.-I."/>
            <person name="Kim E."/>
            <person name="Koreny L."/>
            <person name="Kroth P.G."/>
            <person name="Liu Y."/>
            <person name="Malik S.-B."/>
            <person name="Maier U.G."/>
            <person name="McRose D."/>
            <person name="Mock T."/>
            <person name="Neilson J.A."/>
            <person name="Onodera N.T."/>
            <person name="Poole A.M."/>
            <person name="Pritham E.J."/>
            <person name="Richards T.A."/>
            <person name="Rocap G."/>
            <person name="Roy S.W."/>
            <person name="Sarai C."/>
            <person name="Schaack S."/>
            <person name="Shirato S."/>
            <person name="Slamovits C.H."/>
            <person name="Spencer D.F."/>
            <person name="Suzuki S."/>
            <person name="Worden A.Z."/>
            <person name="Zauner S."/>
            <person name="Barry K."/>
            <person name="Bell C."/>
            <person name="Bharti A.K."/>
            <person name="Crow J.A."/>
            <person name="Grimwood J."/>
            <person name="Kramer R."/>
            <person name="Lindquist E."/>
            <person name="Lucas S."/>
            <person name="Salamov A."/>
            <person name="McFadden G.I."/>
            <person name="Lane C.E."/>
            <person name="Keeling P.J."/>
            <person name="Gray M.W."/>
            <person name="Grigoriev I.V."/>
            <person name="Archibald J.M."/>
        </authorList>
    </citation>
    <scope>NUCLEOTIDE SEQUENCE</scope>
    <source>
        <strain evidence="6">CCMP2712</strain>
    </source>
</reference>
<dbReference type="HOGENOM" id="CLU_744851_0_0_1"/>
<evidence type="ECO:0000256" key="2">
    <source>
        <dbReference type="SAM" id="Phobius"/>
    </source>
</evidence>
<keyword evidence="2" id="KW-0472">Membrane</keyword>
<feature type="transmembrane region" description="Helical" evidence="2">
    <location>
        <begin position="132"/>
        <end position="150"/>
    </location>
</feature>